<keyword evidence="10" id="KW-0902">Two-component regulatory system</keyword>
<dbReference type="GO" id="GO:0005524">
    <property type="term" value="F:ATP binding"/>
    <property type="evidence" value="ECO:0007669"/>
    <property type="project" value="UniProtKB-KW"/>
</dbReference>
<dbReference type="Pfam" id="PF02518">
    <property type="entry name" value="HATPase_c"/>
    <property type="match status" value="1"/>
</dbReference>
<feature type="transmembrane region" description="Helical" evidence="12">
    <location>
        <begin position="295"/>
        <end position="314"/>
    </location>
</feature>
<keyword evidence="7 14" id="KW-0418">Kinase</keyword>
<dbReference type="Pfam" id="PF06580">
    <property type="entry name" value="His_kinase"/>
    <property type="match status" value="1"/>
</dbReference>
<sequence length="589" mass="68307">MEKRIKRLAQFFRRRMFHRILLIYSAIILGCMFILFFITDKYYTDVVVKKEIDKSYQRVEKITSFIDDKNEKVSKAVRELYYDRDLIEDVTHALQYDYNNYLSYRLDMYSMSGSSVPSHFGTFLNSFYSQDDGITAVSLSDPAEREKYYQIYKNEAWNLSKEEREGKLSANTMQSSDLLKVSTNINNPVTLDLVGYLNAYYSFDEVNRMLKLQKDHVKASIYIYNNDEQLLFRFGDKLAINPIDKLAFGDQTANLETNGSTYYTNSLTDSSGSYMVVAVLAESKIKEVTTRRKTMLGITLFISLLAILVTYWSIRRYSQRFLSIEQTMKQVQAGDLDVRIPIKKETDDLSIIAGNFNIMLDDVNNYIKKIYLSSIKQKEAELKNLQTQINPHFLYNTLESIRMKAISDGSRTTADMIVLLADMFRYSLEQDDVVTLEEEIAHVSKYVELFKVRQPNKLQFDVQLPAHLKDKSLPRFILQPLVENYIIHGIRRNKYDNTLVIAVYEEAACLMISIVDNGKGIKEEKKKVLQTNLRNGLPNNESLGLFNVNERIRLKYGNTYGLEISSEEEKGTKILVKLPINEMEAREDV</sequence>
<dbReference type="PROSITE" id="PS51257">
    <property type="entry name" value="PROKAR_LIPOPROTEIN"/>
    <property type="match status" value="1"/>
</dbReference>
<dbReference type="SUPFAM" id="SSF55874">
    <property type="entry name" value="ATPase domain of HSP90 chaperone/DNA topoisomerase II/histidine kinase"/>
    <property type="match status" value="1"/>
</dbReference>
<evidence type="ECO:0000256" key="1">
    <source>
        <dbReference type="ARBA" id="ARBA00004651"/>
    </source>
</evidence>
<reference evidence="15" key="1">
    <citation type="submission" date="2016-10" db="EMBL/GenBank/DDBJ databases">
        <authorList>
            <person name="Varghese N."/>
            <person name="Submissions S."/>
        </authorList>
    </citation>
    <scope>NUCLEOTIDE SEQUENCE [LARGE SCALE GENOMIC DNA]</scope>
    <source>
        <strain evidence="15">CGMCC 1.6199</strain>
    </source>
</reference>
<dbReference type="InterPro" id="IPR003594">
    <property type="entry name" value="HATPase_dom"/>
</dbReference>
<dbReference type="GO" id="GO:0000155">
    <property type="term" value="F:phosphorelay sensor kinase activity"/>
    <property type="evidence" value="ECO:0007669"/>
    <property type="project" value="InterPro"/>
</dbReference>
<dbReference type="EMBL" id="FNHF01000003">
    <property type="protein sequence ID" value="SDM55925.1"/>
    <property type="molecule type" value="Genomic_DNA"/>
</dbReference>
<dbReference type="PROSITE" id="PS50885">
    <property type="entry name" value="HAMP"/>
    <property type="match status" value="1"/>
</dbReference>
<keyword evidence="11 12" id="KW-0472">Membrane</keyword>
<evidence type="ECO:0000256" key="12">
    <source>
        <dbReference type="SAM" id="Phobius"/>
    </source>
</evidence>
<dbReference type="SMART" id="SM00304">
    <property type="entry name" value="HAMP"/>
    <property type="match status" value="1"/>
</dbReference>
<dbReference type="InterPro" id="IPR010559">
    <property type="entry name" value="Sig_transdc_His_kin_internal"/>
</dbReference>
<protein>
    <submittedName>
        <fullName evidence="14">Two-component system, sensor histidine kinase YesM</fullName>
    </submittedName>
</protein>
<evidence type="ECO:0000256" key="6">
    <source>
        <dbReference type="ARBA" id="ARBA00022741"/>
    </source>
</evidence>
<dbReference type="STRING" id="482461.SAMN05216244_2899"/>
<comment type="subcellular location">
    <subcellularLocation>
        <location evidence="1">Cell membrane</location>
        <topology evidence="1">Multi-pass membrane protein</topology>
    </subcellularLocation>
</comment>
<evidence type="ECO:0000256" key="2">
    <source>
        <dbReference type="ARBA" id="ARBA00022475"/>
    </source>
</evidence>
<evidence type="ECO:0000256" key="4">
    <source>
        <dbReference type="ARBA" id="ARBA00022679"/>
    </source>
</evidence>
<evidence type="ECO:0000256" key="5">
    <source>
        <dbReference type="ARBA" id="ARBA00022692"/>
    </source>
</evidence>
<keyword evidence="2" id="KW-1003">Cell membrane</keyword>
<dbReference type="SUPFAM" id="SSF158472">
    <property type="entry name" value="HAMP domain-like"/>
    <property type="match status" value="1"/>
</dbReference>
<dbReference type="RefSeq" id="WP_074599970.1">
    <property type="nucleotide sequence ID" value="NZ_FNHF01000003.1"/>
</dbReference>
<dbReference type="Proteomes" id="UP000182347">
    <property type="component" value="Unassembled WGS sequence"/>
</dbReference>
<dbReference type="Gene3D" id="6.10.340.10">
    <property type="match status" value="1"/>
</dbReference>
<evidence type="ECO:0000259" key="13">
    <source>
        <dbReference type="PROSITE" id="PS50885"/>
    </source>
</evidence>
<dbReference type="PANTHER" id="PTHR34220">
    <property type="entry name" value="SENSOR HISTIDINE KINASE YPDA"/>
    <property type="match status" value="1"/>
</dbReference>
<dbReference type="CDD" id="cd06225">
    <property type="entry name" value="HAMP"/>
    <property type="match status" value="1"/>
</dbReference>
<keyword evidence="9 12" id="KW-1133">Transmembrane helix</keyword>
<dbReference type="AlphaFoldDB" id="A0A1G9U8R5"/>
<keyword evidence="3" id="KW-0597">Phosphoprotein</keyword>
<evidence type="ECO:0000256" key="9">
    <source>
        <dbReference type="ARBA" id="ARBA00022989"/>
    </source>
</evidence>
<evidence type="ECO:0000256" key="7">
    <source>
        <dbReference type="ARBA" id="ARBA00022777"/>
    </source>
</evidence>
<dbReference type="Gene3D" id="3.30.565.10">
    <property type="entry name" value="Histidine kinase-like ATPase, C-terminal domain"/>
    <property type="match status" value="1"/>
</dbReference>
<keyword evidence="5 12" id="KW-0812">Transmembrane</keyword>
<gene>
    <name evidence="14" type="ORF">SAMN05216244_2899</name>
</gene>
<organism evidence="14 15">
    <name type="scientific">Sediminibacillus halophilus</name>
    <dbReference type="NCBI Taxonomy" id="482461"/>
    <lineage>
        <taxon>Bacteria</taxon>
        <taxon>Bacillati</taxon>
        <taxon>Bacillota</taxon>
        <taxon>Bacilli</taxon>
        <taxon>Bacillales</taxon>
        <taxon>Bacillaceae</taxon>
        <taxon>Sediminibacillus</taxon>
    </lineage>
</organism>
<accession>A0A1G9U8R5</accession>
<dbReference type="Pfam" id="PF00672">
    <property type="entry name" value="HAMP"/>
    <property type="match status" value="1"/>
</dbReference>
<keyword evidence="8" id="KW-0067">ATP-binding</keyword>
<evidence type="ECO:0000256" key="3">
    <source>
        <dbReference type="ARBA" id="ARBA00022553"/>
    </source>
</evidence>
<proteinExistence type="predicted"/>
<dbReference type="InterPro" id="IPR003660">
    <property type="entry name" value="HAMP_dom"/>
</dbReference>
<name>A0A1G9U8R5_9BACI</name>
<evidence type="ECO:0000313" key="14">
    <source>
        <dbReference type="EMBL" id="SDM55925.1"/>
    </source>
</evidence>
<evidence type="ECO:0000313" key="15">
    <source>
        <dbReference type="Proteomes" id="UP000182347"/>
    </source>
</evidence>
<dbReference type="PANTHER" id="PTHR34220:SF11">
    <property type="entry name" value="SENSOR PROTEIN KINASE HPTS"/>
    <property type="match status" value="1"/>
</dbReference>
<keyword evidence="6" id="KW-0547">Nucleotide-binding</keyword>
<keyword evidence="4" id="KW-0808">Transferase</keyword>
<evidence type="ECO:0000256" key="11">
    <source>
        <dbReference type="ARBA" id="ARBA00023136"/>
    </source>
</evidence>
<dbReference type="InterPro" id="IPR050640">
    <property type="entry name" value="Bact_2-comp_sensor_kinase"/>
</dbReference>
<feature type="domain" description="HAMP" evidence="13">
    <location>
        <begin position="315"/>
        <end position="368"/>
    </location>
</feature>
<feature type="transmembrane region" description="Helical" evidence="12">
    <location>
        <begin position="21"/>
        <end position="39"/>
    </location>
</feature>
<dbReference type="InterPro" id="IPR036890">
    <property type="entry name" value="HATPase_C_sf"/>
</dbReference>
<evidence type="ECO:0000256" key="10">
    <source>
        <dbReference type="ARBA" id="ARBA00023012"/>
    </source>
</evidence>
<keyword evidence="15" id="KW-1185">Reference proteome</keyword>
<dbReference type="GO" id="GO:0005886">
    <property type="term" value="C:plasma membrane"/>
    <property type="evidence" value="ECO:0007669"/>
    <property type="project" value="UniProtKB-SubCell"/>
</dbReference>
<evidence type="ECO:0000256" key="8">
    <source>
        <dbReference type="ARBA" id="ARBA00022840"/>
    </source>
</evidence>